<dbReference type="RefSeq" id="WP_055264638.1">
    <property type="nucleotide sequence ID" value="NZ_CABIXQ010000006.1"/>
</dbReference>
<sequence length="157" mass="18544">MVEFLRASEKDLDKLYKVIRNAFDEDKKNYGSGPEYYEDKNKLKYYLSNLTCYKAVIDNEIIGGMIIFNLGGGRYRLGAIFIDTEHQNKGIGTKAIEFLEETHKDAEVWELDTPYKNYRDQHFYEKLGYKKVAETVAEKNGFYLFIYEKIIRRSVFK</sequence>
<organism evidence="2 3">
    <name type="scientific">Clostridium disporicum</name>
    <dbReference type="NCBI Taxonomy" id="84024"/>
    <lineage>
        <taxon>Bacteria</taxon>
        <taxon>Bacillati</taxon>
        <taxon>Bacillota</taxon>
        <taxon>Clostridia</taxon>
        <taxon>Eubacteriales</taxon>
        <taxon>Clostridiaceae</taxon>
        <taxon>Clostridium</taxon>
    </lineage>
</organism>
<keyword evidence="2" id="KW-0808">Transferase</keyword>
<protein>
    <submittedName>
        <fullName evidence="2">N-acetyltransferase GCN5</fullName>
    </submittedName>
</protein>
<dbReference type="PROSITE" id="PS51186">
    <property type="entry name" value="GNAT"/>
    <property type="match status" value="1"/>
</dbReference>
<feature type="domain" description="N-acetyltransferase" evidence="1">
    <location>
        <begin position="2"/>
        <end position="149"/>
    </location>
</feature>
<dbReference type="InterPro" id="IPR016181">
    <property type="entry name" value="Acyl_CoA_acyltransferase"/>
</dbReference>
<dbReference type="CDD" id="cd04301">
    <property type="entry name" value="NAT_SF"/>
    <property type="match status" value="1"/>
</dbReference>
<evidence type="ECO:0000259" key="1">
    <source>
        <dbReference type="PROSITE" id="PS51186"/>
    </source>
</evidence>
<name>A0A174D6Z3_9CLOT</name>
<dbReference type="Proteomes" id="UP000095594">
    <property type="component" value="Unassembled WGS sequence"/>
</dbReference>
<proteinExistence type="predicted"/>
<evidence type="ECO:0000313" key="2">
    <source>
        <dbReference type="EMBL" id="CUO19825.1"/>
    </source>
</evidence>
<reference evidence="2 3" key="1">
    <citation type="submission" date="2015-09" db="EMBL/GenBank/DDBJ databases">
        <authorList>
            <consortium name="Pathogen Informatics"/>
        </authorList>
    </citation>
    <scope>NUCLEOTIDE SEQUENCE [LARGE SCALE GENOMIC DNA]</scope>
    <source>
        <strain evidence="2 3">2789STDY5834856</strain>
    </source>
</reference>
<dbReference type="Pfam" id="PF00583">
    <property type="entry name" value="Acetyltransf_1"/>
    <property type="match status" value="1"/>
</dbReference>
<accession>A0A174D6Z3</accession>
<dbReference type="AlphaFoldDB" id="A0A174D6Z3"/>
<dbReference type="GO" id="GO:0016747">
    <property type="term" value="F:acyltransferase activity, transferring groups other than amino-acyl groups"/>
    <property type="evidence" value="ECO:0007669"/>
    <property type="project" value="InterPro"/>
</dbReference>
<dbReference type="OrthoDB" id="9795206at2"/>
<dbReference type="InterPro" id="IPR000182">
    <property type="entry name" value="GNAT_dom"/>
</dbReference>
<dbReference type="SUPFAM" id="SSF55729">
    <property type="entry name" value="Acyl-CoA N-acyltransferases (Nat)"/>
    <property type="match status" value="1"/>
</dbReference>
<dbReference type="EMBL" id="CYZX01000006">
    <property type="protein sequence ID" value="CUO19825.1"/>
    <property type="molecule type" value="Genomic_DNA"/>
</dbReference>
<evidence type="ECO:0000313" key="3">
    <source>
        <dbReference type="Proteomes" id="UP000095594"/>
    </source>
</evidence>
<gene>
    <name evidence="2" type="ORF">ERS852471_01118</name>
</gene>
<dbReference type="Gene3D" id="3.40.630.30">
    <property type="match status" value="1"/>
</dbReference>